<dbReference type="RefSeq" id="WP_216127991.1">
    <property type="nucleotide sequence ID" value="NZ_CP064782.1"/>
</dbReference>
<keyword evidence="5 8" id="KW-1133">Transmembrane helix</keyword>
<accession>A0A975SMM9</accession>
<dbReference type="PANTHER" id="PTHR30558">
    <property type="entry name" value="EXBD MEMBRANE COMPONENT OF PMF-DRIVEN MACROMOLECULE IMPORT SYSTEM"/>
    <property type="match status" value="1"/>
</dbReference>
<evidence type="ECO:0000313" key="10">
    <source>
        <dbReference type="Proteomes" id="UP000683428"/>
    </source>
</evidence>
<protein>
    <submittedName>
        <fullName evidence="9">ExbD/TolR family protein</fullName>
    </submittedName>
</protein>
<keyword evidence="6 8" id="KW-0472">Membrane</keyword>
<keyword evidence="10" id="KW-1185">Reference proteome</keyword>
<evidence type="ECO:0000256" key="5">
    <source>
        <dbReference type="ARBA" id="ARBA00022989"/>
    </source>
</evidence>
<keyword evidence="3" id="KW-1003">Cell membrane</keyword>
<comment type="similarity">
    <text evidence="2 7">Belongs to the ExbD/TolR family.</text>
</comment>
<dbReference type="GO" id="GO:0022857">
    <property type="term" value="F:transmembrane transporter activity"/>
    <property type="evidence" value="ECO:0007669"/>
    <property type="project" value="InterPro"/>
</dbReference>
<evidence type="ECO:0000256" key="7">
    <source>
        <dbReference type="RuleBase" id="RU003879"/>
    </source>
</evidence>
<evidence type="ECO:0000256" key="4">
    <source>
        <dbReference type="ARBA" id="ARBA00022692"/>
    </source>
</evidence>
<dbReference type="AlphaFoldDB" id="A0A975SMM9"/>
<dbReference type="InterPro" id="IPR003400">
    <property type="entry name" value="ExbD"/>
</dbReference>
<dbReference type="GO" id="GO:0015031">
    <property type="term" value="P:protein transport"/>
    <property type="evidence" value="ECO:0007669"/>
    <property type="project" value="UniProtKB-KW"/>
</dbReference>
<name>A0A975SMM9_9RHOO</name>
<dbReference type="GO" id="GO:0005886">
    <property type="term" value="C:plasma membrane"/>
    <property type="evidence" value="ECO:0007669"/>
    <property type="project" value="UniProtKB-SubCell"/>
</dbReference>
<reference evidence="9" key="1">
    <citation type="submission" date="2020-11" db="EMBL/GenBank/DDBJ databases">
        <title>Azospira inquinata sp. nov.</title>
        <authorList>
            <person name="Moe W.M."/>
            <person name="Mikes M.C."/>
        </authorList>
    </citation>
    <scope>NUCLEOTIDE SEQUENCE</scope>
    <source>
        <strain evidence="9">Azo-3</strain>
    </source>
</reference>
<organism evidence="9 10">
    <name type="scientific">Azospira inquinata</name>
    <dbReference type="NCBI Taxonomy" id="2785627"/>
    <lineage>
        <taxon>Bacteria</taxon>
        <taxon>Pseudomonadati</taxon>
        <taxon>Pseudomonadota</taxon>
        <taxon>Betaproteobacteria</taxon>
        <taxon>Rhodocyclales</taxon>
        <taxon>Rhodocyclaceae</taxon>
        <taxon>Azospira</taxon>
    </lineage>
</organism>
<sequence>MTPDQPSWMPPSWELRGEINVTPFIDVMLVLLIIFMITAPMMMSQVPLKLPKTAAQPLPAPHAPVVVSLDGDGRLFLDRQALDYPALVARLEGLTRANSELVVYVRGDRGLDYGRVMDLLGRLGAAGVTHLSLLAEGGQPPGRAP</sequence>
<proteinExistence type="inferred from homology"/>
<gene>
    <name evidence="9" type="ORF">Azoinq_00400</name>
</gene>
<evidence type="ECO:0000256" key="8">
    <source>
        <dbReference type="SAM" id="Phobius"/>
    </source>
</evidence>
<keyword evidence="7" id="KW-0813">Transport</keyword>
<evidence type="ECO:0000256" key="1">
    <source>
        <dbReference type="ARBA" id="ARBA00004162"/>
    </source>
</evidence>
<evidence type="ECO:0000256" key="3">
    <source>
        <dbReference type="ARBA" id="ARBA00022475"/>
    </source>
</evidence>
<dbReference type="Pfam" id="PF02472">
    <property type="entry name" value="ExbD"/>
    <property type="match status" value="1"/>
</dbReference>
<dbReference type="EMBL" id="CP064782">
    <property type="protein sequence ID" value="QWT49120.1"/>
    <property type="molecule type" value="Genomic_DNA"/>
</dbReference>
<evidence type="ECO:0000256" key="2">
    <source>
        <dbReference type="ARBA" id="ARBA00005811"/>
    </source>
</evidence>
<feature type="transmembrane region" description="Helical" evidence="8">
    <location>
        <begin position="20"/>
        <end position="42"/>
    </location>
</feature>
<keyword evidence="7" id="KW-0653">Protein transport</keyword>
<evidence type="ECO:0000313" key="9">
    <source>
        <dbReference type="EMBL" id="QWT49120.1"/>
    </source>
</evidence>
<dbReference type="PANTHER" id="PTHR30558:SF7">
    <property type="entry name" value="TOL-PAL SYSTEM PROTEIN TOLR"/>
    <property type="match status" value="1"/>
</dbReference>
<dbReference type="KEGG" id="aiq:Azoinq_00400"/>
<evidence type="ECO:0000256" key="6">
    <source>
        <dbReference type="ARBA" id="ARBA00023136"/>
    </source>
</evidence>
<keyword evidence="4 7" id="KW-0812">Transmembrane</keyword>
<dbReference type="Proteomes" id="UP000683428">
    <property type="component" value="Chromosome"/>
</dbReference>
<comment type="subcellular location">
    <subcellularLocation>
        <location evidence="1">Cell membrane</location>
        <topology evidence="1">Single-pass membrane protein</topology>
    </subcellularLocation>
    <subcellularLocation>
        <location evidence="7">Cell membrane</location>
        <topology evidence="7">Single-pass type II membrane protein</topology>
    </subcellularLocation>
</comment>